<dbReference type="GO" id="GO:0005834">
    <property type="term" value="C:heterotrimeric G-protein complex"/>
    <property type="evidence" value="ECO:0007669"/>
    <property type="project" value="TreeGrafter"/>
</dbReference>
<evidence type="ECO:0000256" key="9">
    <source>
        <dbReference type="ARBA" id="ARBA00023288"/>
    </source>
</evidence>
<comment type="caution">
    <text evidence="12">The sequence shown here is derived from an EMBL/GenBank/DDBJ whole genome shotgun (WGS) entry which is preliminary data.</text>
</comment>
<evidence type="ECO:0000313" key="13">
    <source>
        <dbReference type="Proteomes" id="UP001150925"/>
    </source>
</evidence>
<evidence type="ECO:0000256" key="10">
    <source>
        <dbReference type="ARBA" id="ARBA00023289"/>
    </source>
</evidence>
<name>A0A9W8APD1_9FUNG</name>
<evidence type="ECO:0000256" key="5">
    <source>
        <dbReference type="ARBA" id="ARBA00022481"/>
    </source>
</evidence>
<dbReference type="GO" id="GO:0031681">
    <property type="term" value="F:G-protein beta-subunit binding"/>
    <property type="evidence" value="ECO:0007669"/>
    <property type="project" value="InterPro"/>
</dbReference>
<organism evidence="12 13">
    <name type="scientific">Dispira parvispora</name>
    <dbReference type="NCBI Taxonomy" id="1520584"/>
    <lineage>
        <taxon>Eukaryota</taxon>
        <taxon>Fungi</taxon>
        <taxon>Fungi incertae sedis</taxon>
        <taxon>Zoopagomycota</taxon>
        <taxon>Kickxellomycotina</taxon>
        <taxon>Dimargaritomycetes</taxon>
        <taxon>Dimargaritales</taxon>
        <taxon>Dimargaritaceae</taxon>
        <taxon>Dispira</taxon>
    </lineage>
</organism>
<evidence type="ECO:0000256" key="4">
    <source>
        <dbReference type="ARBA" id="ARBA00016111"/>
    </source>
</evidence>
<keyword evidence="8" id="KW-0807">Transducer</keyword>
<evidence type="ECO:0000259" key="11">
    <source>
        <dbReference type="SMART" id="SM01224"/>
    </source>
</evidence>
<proteinExistence type="inferred from homology"/>
<evidence type="ECO:0000256" key="6">
    <source>
        <dbReference type="ARBA" id="ARBA00023136"/>
    </source>
</evidence>
<dbReference type="InterPro" id="IPR041848">
    <property type="entry name" value="Ste18_fungal"/>
</dbReference>
<dbReference type="EMBL" id="JANBPY010000743">
    <property type="protein sequence ID" value="KAJ1964061.1"/>
    <property type="molecule type" value="Genomic_DNA"/>
</dbReference>
<evidence type="ECO:0000256" key="8">
    <source>
        <dbReference type="ARBA" id="ARBA00023224"/>
    </source>
</evidence>
<comment type="subcellular location">
    <subcellularLocation>
        <location evidence="1">Membrane</location>
        <topology evidence="1">Peripheral membrane protein</topology>
    </subcellularLocation>
</comment>
<dbReference type="PANTHER" id="PTHR28189:SF1">
    <property type="entry name" value="GUANINE NUCLEOTIDE-BINDING PROTEIN SUBUNIT GAMMA"/>
    <property type="match status" value="1"/>
</dbReference>
<dbReference type="AlphaFoldDB" id="A0A9W8APD1"/>
<keyword evidence="9" id="KW-0449">Lipoprotein</keyword>
<dbReference type="FunFam" id="4.10.260.10:FF:000003">
    <property type="entry name" value="G-protein complex gamma subunit Ste18/GpgA"/>
    <property type="match status" value="1"/>
</dbReference>
<keyword evidence="6" id="KW-0472">Membrane</keyword>
<accession>A0A9W8APD1</accession>
<evidence type="ECO:0000256" key="7">
    <source>
        <dbReference type="ARBA" id="ARBA00023139"/>
    </source>
</evidence>
<dbReference type="Gene3D" id="4.10.260.10">
    <property type="entry name" value="Transducin (heterotrimeric G protein), gamma chain"/>
    <property type="match status" value="1"/>
</dbReference>
<keyword evidence="5" id="KW-0488">Methylation</keyword>
<gene>
    <name evidence="12" type="primary">STE18_1</name>
    <name evidence="12" type="ORF">IWQ62_003035</name>
</gene>
<dbReference type="Pfam" id="PF00631">
    <property type="entry name" value="G-gamma"/>
    <property type="match status" value="1"/>
</dbReference>
<dbReference type="SUPFAM" id="SSF48670">
    <property type="entry name" value="Transducin (heterotrimeric G protein), gamma chain"/>
    <property type="match status" value="1"/>
</dbReference>
<evidence type="ECO:0000256" key="2">
    <source>
        <dbReference type="ARBA" id="ARBA00007431"/>
    </source>
</evidence>
<dbReference type="GO" id="GO:0007186">
    <property type="term" value="P:G protein-coupled receptor signaling pathway"/>
    <property type="evidence" value="ECO:0007669"/>
    <property type="project" value="InterPro"/>
</dbReference>
<feature type="domain" description="G protein gamma" evidence="11">
    <location>
        <begin position="2"/>
        <end position="68"/>
    </location>
</feature>
<comment type="subunit">
    <text evidence="3">G proteins are composed of 3 units, alpha, beta and gamma.</text>
</comment>
<evidence type="ECO:0000256" key="3">
    <source>
        <dbReference type="ARBA" id="ARBA00011581"/>
    </source>
</evidence>
<dbReference type="InterPro" id="IPR015898">
    <property type="entry name" value="G-protein_gamma-like_dom"/>
</dbReference>
<dbReference type="SMART" id="SM01224">
    <property type="entry name" value="G_gamma"/>
    <property type="match status" value="1"/>
</dbReference>
<sequence length="72" mass="8460">MSENRLRKLQEQNRRLREQLELPRIATSEASRSLIAYVTHTRDYLVPSVWGPPPEDRWTPKRSGLSCSLIIR</sequence>
<keyword evidence="7" id="KW-0564">Palmitate</keyword>
<dbReference type="PANTHER" id="PTHR28189">
    <property type="entry name" value="GUANINE NUCLEOTIDE-BINDING PROTEIN SUBUNIT GAMMA"/>
    <property type="match status" value="1"/>
</dbReference>
<dbReference type="GO" id="GO:0000750">
    <property type="term" value="P:pheromone-dependent signal transduction involved in conjugation with cellular fusion"/>
    <property type="evidence" value="ECO:0007669"/>
    <property type="project" value="InterPro"/>
</dbReference>
<dbReference type="InterPro" id="IPR036284">
    <property type="entry name" value="GGL_sf"/>
</dbReference>
<reference evidence="12" key="1">
    <citation type="submission" date="2022-07" db="EMBL/GenBank/DDBJ databases">
        <title>Phylogenomic reconstructions and comparative analyses of Kickxellomycotina fungi.</title>
        <authorList>
            <person name="Reynolds N.K."/>
            <person name="Stajich J.E."/>
            <person name="Barry K."/>
            <person name="Grigoriev I.V."/>
            <person name="Crous P."/>
            <person name="Smith M.E."/>
        </authorList>
    </citation>
    <scope>NUCLEOTIDE SEQUENCE</scope>
    <source>
        <strain evidence="12">RSA 1196</strain>
    </source>
</reference>
<dbReference type="OrthoDB" id="19232at2759"/>
<evidence type="ECO:0000313" key="12">
    <source>
        <dbReference type="EMBL" id="KAJ1964061.1"/>
    </source>
</evidence>
<dbReference type="Proteomes" id="UP001150925">
    <property type="component" value="Unassembled WGS sequence"/>
</dbReference>
<evidence type="ECO:0000256" key="1">
    <source>
        <dbReference type="ARBA" id="ARBA00004170"/>
    </source>
</evidence>
<keyword evidence="13" id="KW-1185">Reference proteome</keyword>
<keyword evidence="10" id="KW-0636">Prenylation</keyword>
<comment type="similarity">
    <text evidence="2">Belongs to the G protein gamma family.</text>
</comment>
<protein>
    <recommendedName>
        <fullName evidence="4">Guanine nucleotide-binding protein subunit gamma</fullName>
    </recommendedName>
</protein>